<dbReference type="OrthoDB" id="8454456at2"/>
<dbReference type="EMBL" id="QCYG01000001">
    <property type="protein sequence ID" value="PVA08184.1"/>
    <property type="molecule type" value="Genomic_DNA"/>
</dbReference>
<dbReference type="InterPro" id="IPR041649">
    <property type="entry name" value="NepR"/>
</dbReference>
<sequence length="59" mass="6495">MNSKSANSKVQLEIERNLKRAYDEVIQQEVPDRFTSLLEQLKAAEAGKTSSNGGSQNAN</sequence>
<protein>
    <recommendedName>
        <fullName evidence="1">Anti-sigma factor NepR domain-containing protein</fullName>
    </recommendedName>
</protein>
<proteinExistence type="predicted"/>
<dbReference type="AlphaFoldDB" id="A0A2T7G194"/>
<accession>A0A2T7G194</accession>
<reference evidence="2 3" key="1">
    <citation type="submission" date="2018-04" db="EMBL/GenBank/DDBJ databases">
        <title>Pelagivirga bohaiensis gen. nov., sp. nov., a bacterium isolated from the Bohai Sea.</title>
        <authorList>
            <person name="Ji X."/>
        </authorList>
    </citation>
    <scope>NUCLEOTIDE SEQUENCE [LARGE SCALE GENOMIC DNA]</scope>
    <source>
        <strain evidence="2 3">BH-SD16</strain>
    </source>
</reference>
<feature type="domain" description="Anti-sigma factor NepR" evidence="1">
    <location>
        <begin position="13"/>
        <end position="45"/>
    </location>
</feature>
<evidence type="ECO:0000313" key="2">
    <source>
        <dbReference type="EMBL" id="PVA08184.1"/>
    </source>
</evidence>
<dbReference type="Pfam" id="PF18557">
    <property type="entry name" value="NepR"/>
    <property type="match status" value="1"/>
</dbReference>
<comment type="caution">
    <text evidence="2">The sequence shown here is derived from an EMBL/GenBank/DDBJ whole genome shotgun (WGS) entry which is preliminary data.</text>
</comment>
<organism evidence="2 3">
    <name type="scientific">Thalassorhabdomicrobium marinisediminis</name>
    <dbReference type="NCBI Taxonomy" id="2170577"/>
    <lineage>
        <taxon>Bacteria</taxon>
        <taxon>Pseudomonadati</taxon>
        <taxon>Pseudomonadota</taxon>
        <taxon>Alphaproteobacteria</taxon>
        <taxon>Rhodobacterales</taxon>
        <taxon>Paracoccaceae</taxon>
        <taxon>Thalassorhabdomicrobium</taxon>
    </lineage>
</organism>
<dbReference type="RefSeq" id="WP_108639338.1">
    <property type="nucleotide sequence ID" value="NZ_QCYG01000001.1"/>
</dbReference>
<keyword evidence="3" id="KW-1185">Reference proteome</keyword>
<dbReference type="Proteomes" id="UP000244817">
    <property type="component" value="Unassembled WGS sequence"/>
</dbReference>
<gene>
    <name evidence="2" type="ORF">DC363_01420</name>
</gene>
<evidence type="ECO:0000313" key="3">
    <source>
        <dbReference type="Proteomes" id="UP000244817"/>
    </source>
</evidence>
<evidence type="ECO:0000259" key="1">
    <source>
        <dbReference type="Pfam" id="PF18557"/>
    </source>
</evidence>
<name>A0A2T7G194_9RHOB</name>